<dbReference type="InterPro" id="IPR000096">
    <property type="entry name" value="Serum_amyloid_A"/>
</dbReference>
<sequence length="80" mass="8948">MKPHFVLILVLVAMPFINSVPIPQFGFIRGAVNGAREMYKGYSEMREANWKNSDKYFHAKANQNAAKHGPGGIFAAKVIR</sequence>
<feature type="chain" id="PRO_5024369948" evidence="1">
    <location>
        <begin position="20"/>
        <end position="80"/>
    </location>
</feature>
<dbReference type="GO" id="GO:0005576">
    <property type="term" value="C:extracellular region"/>
    <property type="evidence" value="ECO:0007669"/>
    <property type="project" value="InterPro"/>
</dbReference>
<dbReference type="SMART" id="SM00197">
    <property type="entry name" value="SAA"/>
    <property type="match status" value="1"/>
</dbReference>
<dbReference type="EMBL" id="SEYY01006750">
    <property type="protein sequence ID" value="KAB7502783.1"/>
    <property type="molecule type" value="Genomic_DNA"/>
</dbReference>
<dbReference type="AlphaFoldDB" id="A0A5N5T804"/>
<keyword evidence="3" id="KW-1185">Reference proteome</keyword>
<proteinExistence type="predicted"/>
<gene>
    <name evidence="2" type="primary">SAA2_0</name>
    <name evidence="2" type="ORF">Anas_05997</name>
</gene>
<evidence type="ECO:0000313" key="2">
    <source>
        <dbReference type="EMBL" id="KAB7502783.1"/>
    </source>
</evidence>
<dbReference type="OrthoDB" id="6112826at2759"/>
<dbReference type="Pfam" id="PF00277">
    <property type="entry name" value="SAA"/>
    <property type="match status" value="1"/>
</dbReference>
<comment type="caution">
    <text evidence="2">The sequence shown here is derived from an EMBL/GenBank/DDBJ whole genome shotgun (WGS) entry which is preliminary data.</text>
</comment>
<reference evidence="2 3" key="1">
    <citation type="journal article" date="2019" name="PLoS Biol.">
        <title>Sex chromosomes control vertical transmission of feminizing Wolbachia symbionts in an isopod.</title>
        <authorList>
            <person name="Becking T."/>
            <person name="Chebbi M.A."/>
            <person name="Giraud I."/>
            <person name="Moumen B."/>
            <person name="Laverre T."/>
            <person name="Caubet Y."/>
            <person name="Peccoud J."/>
            <person name="Gilbert C."/>
            <person name="Cordaux R."/>
        </authorList>
    </citation>
    <scope>NUCLEOTIDE SEQUENCE [LARGE SCALE GENOMIC DNA]</scope>
    <source>
        <strain evidence="2">ANa2</strain>
        <tissue evidence="2">Whole body excluding digestive tract and cuticle</tissue>
    </source>
</reference>
<evidence type="ECO:0000256" key="1">
    <source>
        <dbReference type="SAM" id="SignalP"/>
    </source>
</evidence>
<feature type="signal peptide" evidence="1">
    <location>
        <begin position="1"/>
        <end position="19"/>
    </location>
</feature>
<dbReference type="PRINTS" id="PR00306">
    <property type="entry name" value="SERUMAMYLOID"/>
</dbReference>
<protein>
    <submittedName>
        <fullName evidence="2">Serum amyloid A-2 protein</fullName>
    </submittedName>
</protein>
<organism evidence="2 3">
    <name type="scientific">Armadillidium nasatum</name>
    <dbReference type="NCBI Taxonomy" id="96803"/>
    <lineage>
        <taxon>Eukaryota</taxon>
        <taxon>Metazoa</taxon>
        <taxon>Ecdysozoa</taxon>
        <taxon>Arthropoda</taxon>
        <taxon>Crustacea</taxon>
        <taxon>Multicrustacea</taxon>
        <taxon>Malacostraca</taxon>
        <taxon>Eumalacostraca</taxon>
        <taxon>Peracarida</taxon>
        <taxon>Isopoda</taxon>
        <taxon>Oniscidea</taxon>
        <taxon>Crinocheta</taxon>
        <taxon>Armadillidiidae</taxon>
        <taxon>Armadillidium</taxon>
    </lineage>
</organism>
<evidence type="ECO:0000313" key="3">
    <source>
        <dbReference type="Proteomes" id="UP000326759"/>
    </source>
</evidence>
<keyword evidence="1" id="KW-0732">Signal</keyword>
<dbReference type="Gene3D" id="1.10.132.110">
    <property type="entry name" value="Serum amyloid A protein"/>
    <property type="match status" value="1"/>
</dbReference>
<dbReference type="Proteomes" id="UP000326759">
    <property type="component" value="Unassembled WGS sequence"/>
</dbReference>
<name>A0A5N5T804_9CRUS</name>
<accession>A0A5N5T804</accession>